<name>A0A1J9Q511_9EURO</name>
<comment type="caution">
    <text evidence="2">The sequence shown here is derived from an EMBL/GenBank/DDBJ whole genome shotgun (WGS) entry which is preliminary data.</text>
</comment>
<feature type="region of interest" description="Disordered" evidence="1">
    <location>
        <begin position="1"/>
        <end position="20"/>
    </location>
</feature>
<dbReference type="EMBL" id="LGRN01000165">
    <property type="protein sequence ID" value="OJD15299.1"/>
    <property type="molecule type" value="Genomic_DNA"/>
</dbReference>
<protein>
    <recommendedName>
        <fullName evidence="4">Integrase zinc-binding domain-containing protein</fullName>
    </recommendedName>
</protein>
<evidence type="ECO:0000313" key="2">
    <source>
        <dbReference type="EMBL" id="OJD15299.1"/>
    </source>
</evidence>
<dbReference type="OrthoDB" id="4188242at2759"/>
<gene>
    <name evidence="2" type="ORF">AJ78_04448</name>
</gene>
<organism evidence="2 3">
    <name type="scientific">Emergomyces pasteurianus Ep9510</name>
    <dbReference type="NCBI Taxonomy" id="1447872"/>
    <lineage>
        <taxon>Eukaryota</taxon>
        <taxon>Fungi</taxon>
        <taxon>Dikarya</taxon>
        <taxon>Ascomycota</taxon>
        <taxon>Pezizomycotina</taxon>
        <taxon>Eurotiomycetes</taxon>
        <taxon>Eurotiomycetidae</taxon>
        <taxon>Onygenales</taxon>
        <taxon>Ajellomycetaceae</taxon>
        <taxon>Emergomyces</taxon>
    </lineage>
</organism>
<dbReference type="PANTHER" id="PTHR39607:SF1">
    <property type="entry name" value="B-ZIP TRANSCRIPTION FACTOR (EUROFUNG)"/>
    <property type="match status" value="1"/>
</dbReference>
<reference evidence="2 3" key="1">
    <citation type="submission" date="2015-07" db="EMBL/GenBank/DDBJ databases">
        <title>Emmonsia species relationships and genome sequence.</title>
        <authorList>
            <consortium name="The Broad Institute Genomics Platform"/>
            <person name="Cuomo C.A."/>
            <person name="Munoz J.F."/>
            <person name="Imamovic A."/>
            <person name="Priest M.E."/>
            <person name="Young S."/>
            <person name="Clay O.K."/>
            <person name="McEwen J.G."/>
        </authorList>
    </citation>
    <scope>NUCLEOTIDE SEQUENCE [LARGE SCALE GENOMIC DNA]</scope>
    <source>
        <strain evidence="2 3">UAMH 9510</strain>
    </source>
</reference>
<dbReference type="Proteomes" id="UP000182235">
    <property type="component" value="Unassembled WGS sequence"/>
</dbReference>
<sequence length="424" mass="48396">MNAQAQQNSLLTHGHQYAPRSIVDTEKHTDAHEDEVEEQISNSKNPMASDPVTPALEGFPDVKKFDKRVARFIKRLPGELGDKATISRSMAGKIGKTLLGDTAESVEFRGWSKNMFTLMRVNGRRSVCWEGKPIAIREKLFRILTTAHQKCEHGDQKSMSAEVKRLYSWVPEEIIREFINICPTCRLKFTGLPKDIYHRDFPNWLRPSVCRISTGSSPEWSSRSAFSDSGHPDEDWTKISDLAERRRVQNRIATRKYPKNDNIDSETKMTVKVQHFEDHQQENTAKQKDLSLDSTSTRLTSPVPVTQLWESAAHSYVYCEETPAEKSIHITLSRNPLNLQPSKAVSDWTRPIHLALAESSSMIPFQQMYKPLVILTDARTLFSYITLLKLTIKTQWTETPSKKRTMRSAGTAGQETCGKRQRCF</sequence>
<dbReference type="STRING" id="1447872.A0A1J9Q511"/>
<evidence type="ECO:0008006" key="4">
    <source>
        <dbReference type="Google" id="ProtNLM"/>
    </source>
</evidence>
<evidence type="ECO:0000313" key="3">
    <source>
        <dbReference type="Proteomes" id="UP000182235"/>
    </source>
</evidence>
<proteinExistence type="predicted"/>
<dbReference type="VEuPathDB" id="FungiDB:AJ78_04448"/>
<dbReference type="PANTHER" id="PTHR39607">
    <property type="entry name" value="XANTHOCILLIN BIOSYNTHESIS CLUSTER TRANSCRIPTION FACTOR XANC-RELATED"/>
    <property type="match status" value="1"/>
</dbReference>
<feature type="compositionally biased region" description="Polar residues" evidence="1">
    <location>
        <begin position="1"/>
        <end position="11"/>
    </location>
</feature>
<evidence type="ECO:0000256" key="1">
    <source>
        <dbReference type="SAM" id="MobiDB-lite"/>
    </source>
</evidence>
<dbReference type="InterPro" id="IPR052635">
    <property type="entry name" value="Sec_Metab_Biosynth_Reg"/>
</dbReference>
<dbReference type="AlphaFoldDB" id="A0A1J9Q511"/>
<feature type="region of interest" description="Disordered" evidence="1">
    <location>
        <begin position="401"/>
        <end position="424"/>
    </location>
</feature>
<accession>A0A1J9Q511</accession>
<keyword evidence="3" id="KW-1185">Reference proteome</keyword>
<feature type="region of interest" description="Disordered" evidence="1">
    <location>
        <begin position="27"/>
        <end position="55"/>
    </location>
</feature>